<dbReference type="InterPro" id="IPR013833">
    <property type="entry name" value="Cyt_c_oxidase_su3_a-hlx"/>
</dbReference>
<accession>A0A8J2ZT23</accession>
<evidence type="ECO:0000256" key="6">
    <source>
        <dbReference type="ARBA" id="ARBA00022989"/>
    </source>
</evidence>
<dbReference type="GO" id="GO:0019646">
    <property type="term" value="P:aerobic electron transport chain"/>
    <property type="evidence" value="ECO:0007669"/>
    <property type="project" value="UniProtKB-UniRule"/>
</dbReference>
<dbReference type="AlphaFoldDB" id="A0A8J2ZT23"/>
<dbReference type="RefSeq" id="WP_188495769.1">
    <property type="nucleotide sequence ID" value="NZ_BMFV01000002.1"/>
</dbReference>
<dbReference type="EMBL" id="BMFV01000002">
    <property type="protein sequence ID" value="GGH75705.1"/>
    <property type="molecule type" value="Genomic_DNA"/>
</dbReference>
<evidence type="ECO:0000313" key="13">
    <source>
        <dbReference type="Proteomes" id="UP000656813"/>
    </source>
</evidence>
<comment type="similarity">
    <text evidence="3 9">Belongs to the cytochrome c oxidase subunit 3 family.</text>
</comment>
<comment type="subcellular location">
    <subcellularLocation>
        <location evidence="2 9">Cell membrane</location>
        <topology evidence="2 9">Multi-pass membrane protein</topology>
    </subcellularLocation>
</comment>
<dbReference type="FunFam" id="1.20.120.80:FF:000001">
    <property type="entry name" value="Cytochrome (Ubi)quinol oxidase subunit III"/>
    <property type="match status" value="1"/>
</dbReference>
<dbReference type="Pfam" id="PF00510">
    <property type="entry name" value="COX3"/>
    <property type="match status" value="1"/>
</dbReference>
<dbReference type="PANTHER" id="PTHR11403">
    <property type="entry name" value="CYTOCHROME C OXIDASE SUBUNIT III"/>
    <property type="match status" value="1"/>
</dbReference>
<dbReference type="PROSITE" id="PS50253">
    <property type="entry name" value="COX3"/>
    <property type="match status" value="1"/>
</dbReference>
<evidence type="ECO:0000256" key="10">
    <source>
        <dbReference type="RuleBase" id="RU367152"/>
    </source>
</evidence>
<gene>
    <name evidence="12" type="ORF">GCM10007096_05210</name>
</gene>
<evidence type="ECO:0000256" key="2">
    <source>
        <dbReference type="ARBA" id="ARBA00004651"/>
    </source>
</evidence>
<dbReference type="EC" id="1.10.3.-" evidence="10"/>
<dbReference type="InterPro" id="IPR000298">
    <property type="entry name" value="Cyt_c_oxidase-like_su3"/>
</dbReference>
<feature type="transmembrane region" description="Helical" evidence="10">
    <location>
        <begin position="141"/>
        <end position="162"/>
    </location>
</feature>
<dbReference type="GO" id="GO:0005886">
    <property type="term" value="C:plasma membrane"/>
    <property type="evidence" value="ECO:0007669"/>
    <property type="project" value="UniProtKB-SubCell"/>
</dbReference>
<dbReference type="InterPro" id="IPR014246">
    <property type="entry name" value="QoxC"/>
</dbReference>
<comment type="function">
    <text evidence="10">Catalyzes quinol oxidation with the concomitant reduction of oxygen to water.</text>
</comment>
<evidence type="ECO:0000256" key="8">
    <source>
        <dbReference type="ARBA" id="ARBA00023136"/>
    </source>
</evidence>
<feature type="transmembrane region" description="Helical" evidence="10">
    <location>
        <begin position="183"/>
        <end position="206"/>
    </location>
</feature>
<keyword evidence="6 10" id="KW-1133">Transmembrane helix</keyword>
<feature type="transmembrane region" description="Helical" evidence="10">
    <location>
        <begin position="33"/>
        <end position="56"/>
    </location>
</feature>
<evidence type="ECO:0000256" key="1">
    <source>
        <dbReference type="ARBA" id="ARBA00000725"/>
    </source>
</evidence>
<keyword evidence="13" id="KW-1185">Reference proteome</keyword>
<dbReference type="Gene3D" id="1.20.120.80">
    <property type="entry name" value="Cytochrome c oxidase, subunit III, four-helix bundle"/>
    <property type="match status" value="1"/>
</dbReference>
<reference evidence="12" key="1">
    <citation type="journal article" date="2014" name="Int. J. Syst. Evol. Microbiol.">
        <title>Complete genome sequence of Corynebacterium casei LMG S-19264T (=DSM 44701T), isolated from a smear-ripened cheese.</title>
        <authorList>
            <consortium name="US DOE Joint Genome Institute (JGI-PGF)"/>
            <person name="Walter F."/>
            <person name="Albersmeier A."/>
            <person name="Kalinowski J."/>
            <person name="Ruckert C."/>
        </authorList>
    </citation>
    <scope>NUCLEOTIDE SEQUENCE</scope>
    <source>
        <strain evidence="12">CGMCC 1.12777</strain>
    </source>
</reference>
<keyword evidence="7 10" id="KW-0560">Oxidoreductase</keyword>
<dbReference type="InterPro" id="IPR033946">
    <property type="entry name" value="Ubiquinol_oxase_su3_dom"/>
</dbReference>
<dbReference type="InterPro" id="IPR035973">
    <property type="entry name" value="Cyt_c_oxidase_su3-like_sf"/>
</dbReference>
<evidence type="ECO:0000256" key="7">
    <source>
        <dbReference type="ARBA" id="ARBA00023002"/>
    </source>
</evidence>
<organism evidence="12 13">
    <name type="scientific">Pullulanibacillus pueri</name>
    <dbReference type="NCBI Taxonomy" id="1437324"/>
    <lineage>
        <taxon>Bacteria</taxon>
        <taxon>Bacillati</taxon>
        <taxon>Bacillota</taxon>
        <taxon>Bacilli</taxon>
        <taxon>Bacillales</taxon>
        <taxon>Sporolactobacillaceae</taxon>
        <taxon>Pullulanibacillus</taxon>
    </lineage>
</organism>
<evidence type="ECO:0000256" key="5">
    <source>
        <dbReference type="ARBA" id="ARBA00022692"/>
    </source>
</evidence>
<proteinExistence type="inferred from homology"/>
<evidence type="ECO:0000256" key="3">
    <source>
        <dbReference type="ARBA" id="ARBA00010581"/>
    </source>
</evidence>
<feature type="domain" description="Heme-copper oxidase subunit III family profile" evidence="11">
    <location>
        <begin position="33"/>
        <end position="209"/>
    </location>
</feature>
<feature type="transmembrane region" description="Helical" evidence="10">
    <location>
        <begin position="104"/>
        <end position="121"/>
    </location>
</feature>
<dbReference type="NCBIfam" id="TIGR02897">
    <property type="entry name" value="QoxC"/>
    <property type="match status" value="1"/>
</dbReference>
<keyword evidence="8 10" id="KW-0472">Membrane</keyword>
<feature type="transmembrane region" description="Helical" evidence="10">
    <location>
        <begin position="72"/>
        <end position="92"/>
    </location>
</feature>
<dbReference type="GO" id="GO:0042773">
    <property type="term" value="P:ATP synthesis coupled electron transport"/>
    <property type="evidence" value="ECO:0007669"/>
    <property type="project" value="UniProtKB-UniRule"/>
</dbReference>
<dbReference type="GO" id="GO:0004129">
    <property type="term" value="F:cytochrome-c oxidase activity"/>
    <property type="evidence" value="ECO:0007669"/>
    <property type="project" value="UniProtKB-UniRule"/>
</dbReference>
<evidence type="ECO:0000256" key="9">
    <source>
        <dbReference type="RuleBase" id="RU003376"/>
    </source>
</evidence>
<keyword evidence="5 9" id="KW-0812">Transmembrane</keyword>
<evidence type="ECO:0000313" key="12">
    <source>
        <dbReference type="EMBL" id="GGH75705.1"/>
    </source>
</evidence>
<evidence type="ECO:0000259" key="11">
    <source>
        <dbReference type="PROSITE" id="PS50253"/>
    </source>
</evidence>
<dbReference type="InterPro" id="IPR024791">
    <property type="entry name" value="Cyt_c/ubiquinol_Oxase_su3"/>
</dbReference>
<dbReference type="GO" id="GO:0016491">
    <property type="term" value="F:oxidoreductase activity"/>
    <property type="evidence" value="ECO:0007669"/>
    <property type="project" value="UniProtKB-KW"/>
</dbReference>
<keyword evidence="4 10" id="KW-1003">Cell membrane</keyword>
<evidence type="ECO:0000256" key="4">
    <source>
        <dbReference type="ARBA" id="ARBA00022475"/>
    </source>
</evidence>
<dbReference type="CDD" id="cd02863">
    <property type="entry name" value="Ubiquinol_oxidase_III"/>
    <property type="match status" value="1"/>
</dbReference>
<dbReference type="PANTHER" id="PTHR11403:SF2">
    <property type="entry name" value="CYTOCHROME BO(3) UBIQUINOL OXIDASE SUBUNIT 3"/>
    <property type="match status" value="1"/>
</dbReference>
<dbReference type="SUPFAM" id="SSF81452">
    <property type="entry name" value="Cytochrome c oxidase subunit III-like"/>
    <property type="match status" value="1"/>
</dbReference>
<sequence>MALSNNEAKQRSSKHDTSRLLEYQRHDGPLNILGFWIFLATDLILFACLFATYLVIRTHVDGGPTDKDLFEIPGFTIETLLLLTSSFTGSLAVYEMRNFNKKRLIGWLIVTVLLGIGFVGFEISEFVQYVGDGATMQRSAFLSAFFTLVGTHGAHVSLGIIWMISIIRQVVKFGIEPINARKVFIVGLYWHFLDIVWIFIFSVVYMTGVVS</sequence>
<comment type="caution">
    <text evidence="12">The sequence shown here is derived from an EMBL/GenBank/DDBJ whole genome shotgun (WGS) entry which is preliminary data.</text>
</comment>
<protein>
    <recommendedName>
        <fullName evidence="10">Quinol oxidase subunit 3</fullName>
        <ecNumber evidence="10">1.10.3.-</ecNumber>
    </recommendedName>
</protein>
<dbReference type="Proteomes" id="UP000656813">
    <property type="component" value="Unassembled WGS sequence"/>
</dbReference>
<reference evidence="12" key="2">
    <citation type="submission" date="2020-09" db="EMBL/GenBank/DDBJ databases">
        <authorList>
            <person name="Sun Q."/>
            <person name="Zhou Y."/>
        </authorList>
    </citation>
    <scope>NUCLEOTIDE SEQUENCE</scope>
    <source>
        <strain evidence="12">CGMCC 1.12777</strain>
    </source>
</reference>
<comment type="catalytic activity">
    <reaction evidence="1 10">
        <text>2 a quinol + O2 = 2 a quinone + 2 H2O</text>
        <dbReference type="Rhea" id="RHEA:55376"/>
        <dbReference type="ChEBI" id="CHEBI:15377"/>
        <dbReference type="ChEBI" id="CHEBI:15379"/>
        <dbReference type="ChEBI" id="CHEBI:24646"/>
        <dbReference type="ChEBI" id="CHEBI:132124"/>
    </reaction>
</comment>
<name>A0A8J2ZT23_9BACL</name>